<keyword evidence="4" id="KW-1185">Reference proteome</keyword>
<evidence type="ECO:0000313" key="4">
    <source>
        <dbReference type="Proteomes" id="UP000250369"/>
    </source>
</evidence>
<feature type="domain" description="DUF6930" evidence="1">
    <location>
        <begin position="225"/>
        <end position="345"/>
    </location>
</feature>
<evidence type="ECO:0000259" key="1">
    <source>
        <dbReference type="Pfam" id="PF22007"/>
    </source>
</evidence>
<dbReference type="Pfam" id="PF23988">
    <property type="entry name" value="DUF7309"/>
    <property type="match status" value="1"/>
</dbReference>
<dbReference type="EMBL" id="QMFB01000017">
    <property type="protein sequence ID" value="RAV17853.1"/>
    <property type="molecule type" value="Genomic_DNA"/>
</dbReference>
<dbReference type="InterPro" id="IPR054216">
    <property type="entry name" value="DUF6930"/>
</dbReference>
<protein>
    <submittedName>
        <fullName evidence="3">Uncharacterized protein</fullName>
    </submittedName>
</protein>
<dbReference type="Proteomes" id="UP000250369">
    <property type="component" value="Unassembled WGS sequence"/>
</dbReference>
<evidence type="ECO:0000259" key="2">
    <source>
        <dbReference type="Pfam" id="PF23988"/>
    </source>
</evidence>
<feature type="domain" description="DUF7309" evidence="2">
    <location>
        <begin position="11"/>
        <end position="178"/>
    </location>
</feature>
<dbReference type="OrthoDB" id="9801392at2"/>
<dbReference type="InterPro" id="IPR055733">
    <property type="entry name" value="DUF7309"/>
</dbReference>
<sequence length="349" mass="39910">MGNLEGALEEWRRLYEAAIAFKRLKSWEWMSNDDYFAITNPETGEIGYCVIMGSGGIEFGLNVYLGPKAASYLKEIVDFPAGQLGDDNEELLFSAKVVSLTFEDRQALDKKDLSIIRELGYKFRGAGEWPMFRSYEPGLSTWTLNGPQVRFLTVALEQTIQVAERFRQNHNLYFEHDEADDETGAKRLHRVHQVGENGTGWHDEWLPWHVEGNFIEPYTYPDELRLKQLKKRLKPLQDIWESDFDYAPLPIGERGERAVFPRLCLWVSEETSMIMDVKLTEESDCREQYVAQLLEFLEQTGRKPARIAVGSKKAYLALKNSADKIGIPVSVNPHLPALLEAKEAITSSL</sequence>
<comment type="caution">
    <text evidence="3">The sequence shown here is derived from an EMBL/GenBank/DDBJ whole genome shotgun (WGS) entry which is preliminary data.</text>
</comment>
<reference evidence="3 4" key="1">
    <citation type="journal article" date="2009" name="Int. J. Syst. Evol. Microbiol.">
        <title>Paenibacillus contaminans sp. nov., isolated from a contaminated laboratory plate.</title>
        <authorList>
            <person name="Chou J.H."/>
            <person name="Lee J.H."/>
            <person name="Lin M.C."/>
            <person name="Chang P.S."/>
            <person name="Arun A.B."/>
            <person name="Young C.C."/>
            <person name="Chen W.M."/>
        </authorList>
    </citation>
    <scope>NUCLEOTIDE SEQUENCE [LARGE SCALE GENOMIC DNA]</scope>
    <source>
        <strain evidence="3 4">CKOBP-6</strain>
    </source>
</reference>
<evidence type="ECO:0000313" key="3">
    <source>
        <dbReference type="EMBL" id="RAV17853.1"/>
    </source>
</evidence>
<accession>A0A329MGR1</accession>
<dbReference type="AlphaFoldDB" id="A0A329MGR1"/>
<dbReference type="Pfam" id="PF22007">
    <property type="entry name" value="DUF6930"/>
    <property type="match status" value="1"/>
</dbReference>
<proteinExistence type="predicted"/>
<gene>
    <name evidence="3" type="ORF">DQG23_25930</name>
</gene>
<organism evidence="3 4">
    <name type="scientific">Paenibacillus contaminans</name>
    <dbReference type="NCBI Taxonomy" id="450362"/>
    <lineage>
        <taxon>Bacteria</taxon>
        <taxon>Bacillati</taxon>
        <taxon>Bacillota</taxon>
        <taxon>Bacilli</taxon>
        <taxon>Bacillales</taxon>
        <taxon>Paenibacillaceae</taxon>
        <taxon>Paenibacillus</taxon>
    </lineage>
</organism>
<name>A0A329MGR1_9BACL</name>
<dbReference type="RefSeq" id="WP_113033939.1">
    <property type="nucleotide sequence ID" value="NZ_QMFB01000017.1"/>
</dbReference>